<dbReference type="SUPFAM" id="SSF50969">
    <property type="entry name" value="YVTN repeat-like/Quinoprotein amine dehydrogenase"/>
    <property type="match status" value="1"/>
</dbReference>
<dbReference type="EMBL" id="CP073720">
    <property type="protein sequence ID" value="UWP85303.1"/>
    <property type="molecule type" value="Genomic_DNA"/>
</dbReference>
<organism evidence="2 3">
    <name type="scientific">Dactylosporangium fulvum</name>
    <dbReference type="NCBI Taxonomy" id="53359"/>
    <lineage>
        <taxon>Bacteria</taxon>
        <taxon>Bacillati</taxon>
        <taxon>Actinomycetota</taxon>
        <taxon>Actinomycetes</taxon>
        <taxon>Micromonosporales</taxon>
        <taxon>Micromonosporaceae</taxon>
        <taxon>Dactylosporangium</taxon>
    </lineage>
</organism>
<dbReference type="InterPro" id="IPR011044">
    <property type="entry name" value="Quino_amine_DH_bsu"/>
</dbReference>
<dbReference type="SUPFAM" id="SSF101898">
    <property type="entry name" value="NHL repeat"/>
    <property type="match status" value="1"/>
</dbReference>
<evidence type="ECO:0000256" key="1">
    <source>
        <dbReference type="SAM" id="SignalP"/>
    </source>
</evidence>
<evidence type="ECO:0000313" key="3">
    <source>
        <dbReference type="Proteomes" id="UP001059617"/>
    </source>
</evidence>
<name>A0ABY5W9E8_9ACTN</name>
<evidence type="ECO:0000313" key="2">
    <source>
        <dbReference type="EMBL" id="UWP85303.1"/>
    </source>
</evidence>
<dbReference type="RefSeq" id="WP_259863401.1">
    <property type="nucleotide sequence ID" value="NZ_BAAAST010000006.1"/>
</dbReference>
<feature type="chain" id="PRO_5047312338" evidence="1">
    <location>
        <begin position="30"/>
        <end position="681"/>
    </location>
</feature>
<dbReference type="PANTHER" id="PTHR40274">
    <property type="entry name" value="VIRGINIAMYCIN B LYASE"/>
    <property type="match status" value="1"/>
</dbReference>
<proteinExistence type="predicted"/>
<dbReference type="InterPro" id="IPR051344">
    <property type="entry name" value="Vgb"/>
</dbReference>
<keyword evidence="1" id="KW-0732">Signal</keyword>
<sequence>MNRTLLRRLGVVVTGTLVAAGLAAPPAAAAPAASQAVVGTVENLGIPISDYLILDSVQGRDKRGNPMLYGSTYVASSPGVTFFAVDARTGALVKQLTMTGSWGGYHTVLGSDDRVYLATQSGDGRAHLWRYDPKTEQLGIVATSPETGIGHTFFFGITAAPWGKLYLGTYPSGKVFEYDQKTSALRDLGVVVPDHMYAKALVPLPGRRLFVGGGTPAFATILDVRTGRKTDILPQQYAGYSFGYNAAVVGNDLLVQMVTPDTRVLRFNLNTPPWQQPKFLGEVPELAGYTVLPKSGHEAWAVGTCIGSTYGVIRYNLATKACTRISDADWVSGHLNELRVGGEQWLTGIGNKGVYGRVNPRTGEVVRQQLTLPGSPTTITALETGPDGKIYGGTYETNALFRTDPGTGTTTVLGPVAKGRTGEILSMTSTSDKLFMGSYTFNVVTAYDPAQPWNPDSAAGGNPRDLGQFGDQQYRPWDFVKGSTGKLYLASGAAYGQLGGALTRIDPVTYQSQSWRHLAGDHNLFALAAGQGEIYVGSTTHGDGVFATGDAKLLVFDEASSSVVHSTVPVPGSTWIFSLATGGNGKVYGVTSDGKWFSFNPATRAVTQLGAFPLGSPLALATGPDGLVYGTTGGLLFRIDPATDGLTTLANVGGSYYRTIAFDSSGRVYWGSGASLMRWTP</sequence>
<dbReference type="PANTHER" id="PTHR40274:SF3">
    <property type="entry name" value="VIRGINIAMYCIN B LYASE"/>
    <property type="match status" value="1"/>
</dbReference>
<gene>
    <name evidence="2" type="ORF">Dfulv_14140</name>
</gene>
<reference evidence="2" key="1">
    <citation type="submission" date="2021-04" db="EMBL/GenBank/DDBJ databases">
        <authorList>
            <person name="Hartkoorn R.C."/>
            <person name="Beaudoing E."/>
            <person name="Hot D."/>
        </authorList>
    </citation>
    <scope>NUCLEOTIDE SEQUENCE</scope>
    <source>
        <strain evidence="2">NRRL B-16292</strain>
    </source>
</reference>
<dbReference type="InterPro" id="IPR015943">
    <property type="entry name" value="WD40/YVTN_repeat-like_dom_sf"/>
</dbReference>
<dbReference type="Proteomes" id="UP001059617">
    <property type="component" value="Chromosome"/>
</dbReference>
<accession>A0ABY5W9E8</accession>
<reference evidence="2" key="2">
    <citation type="submission" date="2022-09" db="EMBL/GenBank/DDBJ databases">
        <title>Biosynthetic gene clusters of Dactylosporangioum fulvum.</title>
        <authorList>
            <person name="Caradec T."/>
        </authorList>
    </citation>
    <scope>NUCLEOTIDE SEQUENCE</scope>
    <source>
        <strain evidence="2">NRRL B-16292</strain>
    </source>
</reference>
<keyword evidence="3" id="KW-1185">Reference proteome</keyword>
<feature type="signal peptide" evidence="1">
    <location>
        <begin position="1"/>
        <end position="29"/>
    </location>
</feature>
<dbReference type="Gene3D" id="2.130.10.10">
    <property type="entry name" value="YVTN repeat-like/Quinoprotein amine dehydrogenase"/>
    <property type="match status" value="2"/>
</dbReference>
<protein>
    <submittedName>
        <fullName evidence="2">Uncharacterized protein</fullName>
    </submittedName>
</protein>